<feature type="domain" description="Aldehyde dehydrogenase" evidence="4">
    <location>
        <begin position="2"/>
        <end position="452"/>
    </location>
</feature>
<dbReference type="InterPro" id="IPR047110">
    <property type="entry name" value="GABD/Sad-like"/>
</dbReference>
<dbReference type="PANTHER" id="PTHR43217">
    <property type="entry name" value="SUCCINATE SEMIALDEHYDE DEHYDROGENASE [NAD(P)+] SAD"/>
    <property type="match status" value="1"/>
</dbReference>
<evidence type="ECO:0000313" key="6">
    <source>
        <dbReference type="Proteomes" id="UP000772181"/>
    </source>
</evidence>
<dbReference type="CDD" id="cd07100">
    <property type="entry name" value="ALDH_SSADH1_GabD1"/>
    <property type="match status" value="1"/>
</dbReference>
<dbReference type="InterPro" id="IPR016161">
    <property type="entry name" value="Ald_DH/histidinol_DH"/>
</dbReference>
<dbReference type="GO" id="GO:0004777">
    <property type="term" value="F:succinate-semialdehyde dehydrogenase (NAD+) activity"/>
    <property type="evidence" value="ECO:0007669"/>
    <property type="project" value="TreeGrafter"/>
</dbReference>
<dbReference type="Pfam" id="PF00171">
    <property type="entry name" value="Aldedh"/>
    <property type="match status" value="1"/>
</dbReference>
<evidence type="ECO:0000256" key="1">
    <source>
        <dbReference type="ARBA" id="ARBA00009986"/>
    </source>
</evidence>
<dbReference type="InterPro" id="IPR044148">
    <property type="entry name" value="ALDH_GabD1-like"/>
</dbReference>
<dbReference type="Gene3D" id="3.40.605.10">
    <property type="entry name" value="Aldehyde Dehydrogenase, Chain A, domain 1"/>
    <property type="match status" value="1"/>
</dbReference>
<protein>
    <submittedName>
        <fullName evidence="5">NAD-dependent succinate-semialdehyde dehydrogenase</fullName>
    </submittedName>
</protein>
<dbReference type="FunFam" id="3.40.605.10:FF:000012">
    <property type="entry name" value="NAD-dependent succinate-semialdehyde dehydrogenase"/>
    <property type="match status" value="1"/>
</dbReference>
<evidence type="ECO:0000259" key="4">
    <source>
        <dbReference type="Pfam" id="PF00171"/>
    </source>
</evidence>
<gene>
    <name evidence="5" type="ORF">HY730_07690</name>
</gene>
<dbReference type="InterPro" id="IPR015590">
    <property type="entry name" value="Aldehyde_DH_dom"/>
</dbReference>
<dbReference type="AlphaFoldDB" id="A0A933GLS4"/>
<dbReference type="Proteomes" id="UP000772181">
    <property type="component" value="Unassembled WGS sequence"/>
</dbReference>
<dbReference type="GO" id="GO:0004030">
    <property type="term" value="F:aldehyde dehydrogenase [NAD(P)+] activity"/>
    <property type="evidence" value="ECO:0007669"/>
    <property type="project" value="InterPro"/>
</dbReference>
<dbReference type="Gene3D" id="3.40.309.10">
    <property type="entry name" value="Aldehyde Dehydrogenase, Chain A, domain 2"/>
    <property type="match status" value="1"/>
</dbReference>
<dbReference type="InterPro" id="IPR016160">
    <property type="entry name" value="Ald_DH_CS_CYS"/>
</dbReference>
<dbReference type="InterPro" id="IPR016162">
    <property type="entry name" value="Ald_DH_N"/>
</dbReference>
<dbReference type="EMBL" id="JACQWF010000340">
    <property type="protein sequence ID" value="MBI4596238.1"/>
    <property type="molecule type" value="Genomic_DNA"/>
</dbReference>
<dbReference type="SUPFAM" id="SSF53720">
    <property type="entry name" value="ALDH-like"/>
    <property type="match status" value="1"/>
</dbReference>
<organism evidence="5 6">
    <name type="scientific">Tectimicrobiota bacterium</name>
    <dbReference type="NCBI Taxonomy" id="2528274"/>
    <lineage>
        <taxon>Bacteria</taxon>
        <taxon>Pseudomonadati</taxon>
        <taxon>Nitrospinota/Tectimicrobiota group</taxon>
        <taxon>Candidatus Tectimicrobiota</taxon>
    </lineage>
</organism>
<dbReference type="PROSITE" id="PS00070">
    <property type="entry name" value="ALDEHYDE_DEHYDR_CYS"/>
    <property type="match status" value="1"/>
</dbReference>
<proteinExistence type="inferred from homology"/>
<name>A0A933GLS4_UNCTE</name>
<comment type="caution">
    <text evidence="5">The sequence shown here is derived from an EMBL/GenBank/DDBJ whole genome shotgun (WGS) entry which is preliminary data.</text>
</comment>
<reference evidence="5" key="1">
    <citation type="submission" date="2020-07" db="EMBL/GenBank/DDBJ databases">
        <title>Huge and variable diversity of episymbiotic CPR bacteria and DPANN archaea in groundwater ecosystems.</title>
        <authorList>
            <person name="He C.Y."/>
            <person name="Keren R."/>
            <person name="Whittaker M."/>
            <person name="Farag I.F."/>
            <person name="Doudna J."/>
            <person name="Cate J.H.D."/>
            <person name="Banfield J.F."/>
        </authorList>
    </citation>
    <scope>NUCLEOTIDE SEQUENCE</scope>
    <source>
        <strain evidence="5">NC_groundwater_1482_Ag_S-0.65um_47_24</strain>
    </source>
</reference>
<keyword evidence="2" id="KW-0521">NADP</keyword>
<evidence type="ECO:0000256" key="3">
    <source>
        <dbReference type="ARBA" id="ARBA00023002"/>
    </source>
</evidence>
<comment type="similarity">
    <text evidence="1">Belongs to the aldehyde dehydrogenase family.</text>
</comment>
<evidence type="ECO:0000313" key="5">
    <source>
        <dbReference type="EMBL" id="MBI4596238.1"/>
    </source>
</evidence>
<dbReference type="InterPro" id="IPR016163">
    <property type="entry name" value="Ald_DH_C"/>
</dbReference>
<accession>A0A933GLS4</accession>
<dbReference type="PANTHER" id="PTHR43217:SF1">
    <property type="entry name" value="SUCCINATE SEMIALDEHYDE DEHYDROGENASE [NAD(P)+] SAD"/>
    <property type="match status" value="1"/>
</dbReference>
<keyword evidence="3" id="KW-0560">Oxidoreductase</keyword>
<sequence length="455" mass="49944">MTIQSINPATGEKIKSYPEIPSKEIELIIEKTDRAFQIWRFMDLSERATKIRKAGEILRGNKGEYALQMALEMGKPLAQGLAEIEKCAWVCDYYAENAGKFLTSEVVPTDASRSFITYNPIGIVLAVMPWNFPFWQVFRFAAPAIMAGNACLLKHASNVPGCALFIENIFRLAGLPENLFRTLLVSSSMVPFIIENPFVKAVTLTGSGSAGRAVAAKAGSVLKKTVLELGGSDPYIILEDADLEKAVETCVASRLINTGQSCIAAKRFIVVEAVRPQIERFFVEKMSVKKLGDPLRNDTDLGPLARFDLRDVLHHQVLRSVEKGARLLLGGTIPELPGSYYPLTVLTDVNKNMPLYSEESFGPVAAIIPVKDEKEAIFVANDTPFGLGAAIFTGDPARGERIAAEYLEAGCCFVNTFVKSDPRLPFGGIKESGYGRELSIFGIREFVNIKTVYVK</sequence>
<evidence type="ECO:0000256" key="2">
    <source>
        <dbReference type="ARBA" id="ARBA00022857"/>
    </source>
</evidence>